<keyword evidence="3" id="KW-1185">Reference proteome</keyword>
<accession>A0A6H5GTB0</accession>
<evidence type="ECO:0000256" key="1">
    <source>
        <dbReference type="SAM" id="MobiDB-lite"/>
    </source>
</evidence>
<feature type="region of interest" description="Disordered" evidence="1">
    <location>
        <begin position="1"/>
        <end position="23"/>
    </location>
</feature>
<dbReference type="EMBL" id="CADCXU010019157">
    <property type="protein sequence ID" value="CAB0007629.1"/>
    <property type="molecule type" value="Genomic_DNA"/>
</dbReference>
<evidence type="ECO:0000313" key="3">
    <source>
        <dbReference type="Proteomes" id="UP000479000"/>
    </source>
</evidence>
<gene>
    <name evidence="2" type="ORF">NTEN_LOCUS12901</name>
</gene>
<protein>
    <submittedName>
        <fullName evidence="2">Uncharacterized protein</fullName>
    </submittedName>
</protein>
<feature type="region of interest" description="Disordered" evidence="1">
    <location>
        <begin position="88"/>
        <end position="122"/>
    </location>
</feature>
<evidence type="ECO:0000313" key="2">
    <source>
        <dbReference type="EMBL" id="CAB0007629.1"/>
    </source>
</evidence>
<dbReference type="AlphaFoldDB" id="A0A6H5GTB0"/>
<proteinExistence type="predicted"/>
<organism evidence="2 3">
    <name type="scientific">Nesidiocoris tenuis</name>
    <dbReference type="NCBI Taxonomy" id="355587"/>
    <lineage>
        <taxon>Eukaryota</taxon>
        <taxon>Metazoa</taxon>
        <taxon>Ecdysozoa</taxon>
        <taxon>Arthropoda</taxon>
        <taxon>Hexapoda</taxon>
        <taxon>Insecta</taxon>
        <taxon>Pterygota</taxon>
        <taxon>Neoptera</taxon>
        <taxon>Paraneoptera</taxon>
        <taxon>Hemiptera</taxon>
        <taxon>Heteroptera</taxon>
        <taxon>Panheteroptera</taxon>
        <taxon>Cimicomorpha</taxon>
        <taxon>Miridae</taxon>
        <taxon>Dicyphina</taxon>
        <taxon>Nesidiocoris</taxon>
    </lineage>
</organism>
<dbReference type="Proteomes" id="UP000479000">
    <property type="component" value="Unassembled WGS sequence"/>
</dbReference>
<reference evidence="2 3" key="1">
    <citation type="submission" date="2020-02" db="EMBL/GenBank/DDBJ databases">
        <authorList>
            <person name="Ferguson B K."/>
        </authorList>
    </citation>
    <scope>NUCLEOTIDE SEQUENCE [LARGE SCALE GENOMIC DNA]</scope>
</reference>
<feature type="compositionally biased region" description="Basic residues" evidence="1">
    <location>
        <begin position="105"/>
        <end position="122"/>
    </location>
</feature>
<name>A0A6H5GTB0_9HEMI</name>
<sequence>MKSRESHKAADTTFSVMDVDDEDEDTKDFDASLILDNEVQPVWVKTPLYKRMESLKVRHSSIRSGDGFVSHGVGRQGRLDLQLSMTLLQSKSSSNNSDDAIDNKRMRHPKPNKKKAASRIDK</sequence>
<feature type="compositionally biased region" description="Basic and acidic residues" evidence="1">
    <location>
        <begin position="1"/>
        <end position="10"/>
    </location>
</feature>